<evidence type="ECO:0000256" key="2">
    <source>
        <dbReference type="ARBA" id="ARBA00004713"/>
    </source>
</evidence>
<name>A0A261RIY8_9BORD</name>
<dbReference type="Gene3D" id="1.10.510.10">
    <property type="entry name" value="Transferase(Phosphotransferase) domain 1"/>
    <property type="match status" value="1"/>
</dbReference>
<feature type="active site" evidence="15">
    <location>
        <position position="159"/>
    </location>
</feature>
<keyword evidence="6 15" id="KW-0997">Cell inner membrane</keyword>
<dbReference type="EC" id="2.7.1.166" evidence="4 15"/>
<evidence type="ECO:0000256" key="14">
    <source>
        <dbReference type="ARBA" id="ARBA00034417"/>
    </source>
</evidence>
<dbReference type="Pfam" id="PF06293">
    <property type="entry name" value="Kdo"/>
    <property type="match status" value="1"/>
</dbReference>
<dbReference type="EMBL" id="NEVK01000003">
    <property type="protein sequence ID" value="OZI25004.1"/>
    <property type="molecule type" value="Genomic_DNA"/>
</dbReference>
<evidence type="ECO:0000256" key="12">
    <source>
        <dbReference type="ARBA" id="ARBA00023136"/>
    </source>
</evidence>
<comment type="caution">
    <text evidence="16">The sequence shown here is derived from an EMBL/GenBank/DDBJ whole genome shotgun (WGS) entry which is preliminary data.</text>
</comment>
<dbReference type="GO" id="GO:0016773">
    <property type="term" value="F:phosphotransferase activity, alcohol group as acceptor"/>
    <property type="evidence" value="ECO:0007669"/>
    <property type="project" value="UniProtKB-UniRule"/>
</dbReference>
<keyword evidence="7 15" id="KW-0808">Transferase</keyword>
<evidence type="ECO:0000256" key="4">
    <source>
        <dbReference type="ARBA" id="ARBA00011988"/>
    </source>
</evidence>
<dbReference type="SUPFAM" id="SSF56112">
    <property type="entry name" value="Protein kinase-like (PK-like)"/>
    <property type="match status" value="1"/>
</dbReference>
<evidence type="ECO:0000256" key="6">
    <source>
        <dbReference type="ARBA" id="ARBA00022519"/>
    </source>
</evidence>
<evidence type="ECO:0000256" key="15">
    <source>
        <dbReference type="HAMAP-Rule" id="MF_00521"/>
    </source>
</evidence>
<reference evidence="17" key="1">
    <citation type="submission" date="2017-05" db="EMBL/GenBank/DDBJ databases">
        <title>Complete and WGS of Bordetella genogroups.</title>
        <authorList>
            <person name="Spilker T."/>
            <person name="Lipuma J."/>
        </authorList>
    </citation>
    <scope>NUCLEOTIDE SEQUENCE [LARGE SCALE GENOMIC DNA]</scope>
    <source>
        <strain evidence="17">AU18089</strain>
    </source>
</reference>
<dbReference type="Proteomes" id="UP000216947">
    <property type="component" value="Unassembled WGS sequence"/>
</dbReference>
<dbReference type="UniPathway" id="UPA00958"/>
<accession>A0A261RIY8</accession>
<keyword evidence="10 15" id="KW-0067">ATP-binding</keyword>
<evidence type="ECO:0000256" key="1">
    <source>
        <dbReference type="ARBA" id="ARBA00004515"/>
    </source>
</evidence>
<dbReference type="InterPro" id="IPR022826">
    <property type="entry name" value="KDO_kinase"/>
</dbReference>
<gene>
    <name evidence="15" type="primary">kdkA</name>
    <name evidence="16" type="ORF">CAL19_05895</name>
</gene>
<keyword evidence="8 15" id="KW-0547">Nucleotide-binding</keyword>
<proteinExistence type="inferred from homology"/>
<evidence type="ECO:0000256" key="13">
    <source>
        <dbReference type="ARBA" id="ARBA00029511"/>
    </source>
</evidence>
<evidence type="ECO:0000256" key="9">
    <source>
        <dbReference type="ARBA" id="ARBA00022777"/>
    </source>
</evidence>
<keyword evidence="9 15" id="KW-0418">Kinase</keyword>
<organism evidence="16 17">
    <name type="scientific">Bordetella genomosp. 7</name>
    <dbReference type="NCBI Taxonomy" id="1416805"/>
    <lineage>
        <taxon>Bacteria</taxon>
        <taxon>Pseudomonadati</taxon>
        <taxon>Pseudomonadota</taxon>
        <taxon>Betaproteobacteria</taxon>
        <taxon>Burkholderiales</taxon>
        <taxon>Alcaligenaceae</taxon>
        <taxon>Bordetella</taxon>
    </lineage>
</organism>
<dbReference type="GO" id="GO:0016301">
    <property type="term" value="F:kinase activity"/>
    <property type="evidence" value="ECO:0007669"/>
    <property type="project" value="UniProtKB-KW"/>
</dbReference>
<keyword evidence="11 15" id="KW-0448">Lipopolysaccharide biosynthesis</keyword>
<evidence type="ECO:0000256" key="7">
    <source>
        <dbReference type="ARBA" id="ARBA00022679"/>
    </source>
</evidence>
<evidence type="ECO:0000256" key="10">
    <source>
        <dbReference type="ARBA" id="ARBA00022840"/>
    </source>
</evidence>
<comment type="pathway">
    <text evidence="2 15">Bacterial outer membrane biogenesis; LPS core biosynthesis.</text>
</comment>
<dbReference type="AlphaFoldDB" id="A0A261RIY8"/>
<comment type="similarity">
    <text evidence="3 15">Belongs to the protein kinase superfamily. KdkA/RfaP family.</text>
</comment>
<dbReference type="RefSeq" id="WP_094796411.1">
    <property type="nucleotide sequence ID" value="NZ_NEVI01000009.1"/>
</dbReference>
<keyword evidence="5 15" id="KW-1003">Cell membrane</keyword>
<evidence type="ECO:0000313" key="16">
    <source>
        <dbReference type="EMBL" id="OZI25004.1"/>
    </source>
</evidence>
<dbReference type="InterPro" id="IPR011009">
    <property type="entry name" value="Kinase-like_dom_sf"/>
</dbReference>
<dbReference type="NCBIfam" id="NF002475">
    <property type="entry name" value="PRK01723.1"/>
    <property type="match status" value="1"/>
</dbReference>
<comment type="subcellular location">
    <subcellularLocation>
        <location evidence="1 15">Cell inner membrane</location>
        <topology evidence="1 15">Peripheral membrane protein</topology>
        <orientation evidence="1 15">Cytoplasmic side</orientation>
    </subcellularLocation>
</comment>
<evidence type="ECO:0000313" key="17">
    <source>
        <dbReference type="Proteomes" id="UP000216947"/>
    </source>
</evidence>
<sequence length="226" mass="25268">MAWASPPRGAMLADARLGDADARWLDPIWYGQQASPVQAGGRQSAWFVHQADWQGVLRLYRRGGLVARVSNDAYLWQGESRTRSFREFRLLAWMREQGLNVPAPLAAGYWRHGLSYRAAILVERIAQVRPLAHVLDEPVWDAAATAIAAMHRLGVWHADLNAYNILLDPRGSAWLIDFDRGRSGGVSAGARRANLLRLRRSLQKVGGEAGLAFWARLDQAYRACLD</sequence>
<dbReference type="GO" id="GO:0009244">
    <property type="term" value="P:lipopolysaccharide core region biosynthetic process"/>
    <property type="evidence" value="ECO:0007669"/>
    <property type="project" value="UniProtKB-UniRule"/>
</dbReference>
<dbReference type="GO" id="GO:0005886">
    <property type="term" value="C:plasma membrane"/>
    <property type="evidence" value="ECO:0007669"/>
    <property type="project" value="UniProtKB-SubCell"/>
</dbReference>
<comment type="catalytic activity">
    <reaction evidence="14 15">
        <text>an alpha-Kdo-(2-&gt;6)-lipid IVA + ATP = a 4-O-phospho-alpha-Kdo-(2-&gt;6)-lipid IVA + ADP + H(+)</text>
        <dbReference type="Rhea" id="RHEA:74271"/>
        <dbReference type="ChEBI" id="CHEBI:15378"/>
        <dbReference type="ChEBI" id="CHEBI:30616"/>
        <dbReference type="ChEBI" id="CHEBI:176428"/>
        <dbReference type="ChEBI" id="CHEBI:193140"/>
        <dbReference type="ChEBI" id="CHEBI:456216"/>
        <dbReference type="EC" id="2.7.1.166"/>
    </reaction>
</comment>
<dbReference type="GO" id="GO:0005524">
    <property type="term" value="F:ATP binding"/>
    <property type="evidence" value="ECO:0007669"/>
    <property type="project" value="UniProtKB-UniRule"/>
</dbReference>
<keyword evidence="12 15" id="KW-0472">Membrane</keyword>
<protein>
    <recommendedName>
        <fullName evidence="13 15">3-deoxy-D-manno-octulosonic acid kinase</fullName>
        <shortName evidence="15">Kdo kinase</shortName>
        <ecNumber evidence="4 15">2.7.1.166</ecNumber>
    </recommendedName>
</protein>
<evidence type="ECO:0000256" key="5">
    <source>
        <dbReference type="ARBA" id="ARBA00022475"/>
    </source>
</evidence>
<dbReference type="HAMAP" id="MF_00521">
    <property type="entry name" value="KDO_kinase"/>
    <property type="match status" value="1"/>
</dbReference>
<dbReference type="OrthoDB" id="6854449at2"/>
<evidence type="ECO:0000256" key="3">
    <source>
        <dbReference type="ARBA" id="ARBA00010327"/>
    </source>
</evidence>
<keyword evidence="17" id="KW-1185">Reference proteome</keyword>
<evidence type="ECO:0000256" key="8">
    <source>
        <dbReference type="ARBA" id="ARBA00022741"/>
    </source>
</evidence>
<evidence type="ECO:0000256" key="11">
    <source>
        <dbReference type="ARBA" id="ARBA00022985"/>
    </source>
</evidence>
<comment type="function">
    <text evidence="15">Catalyzes the ATP-dependent phosphorylation of the 3-deoxy-D-manno-octulosonic acid (Kdo) residue in Kdo-lipid IV(A) at the 4-OH position.</text>
</comment>